<dbReference type="InterPro" id="IPR000110">
    <property type="entry name" value="Ribosomal_bS1"/>
</dbReference>
<organism evidence="8 9">
    <name type="scientific">Beggiatoa alba B18LD</name>
    <dbReference type="NCBI Taxonomy" id="395493"/>
    <lineage>
        <taxon>Bacteria</taxon>
        <taxon>Pseudomonadati</taxon>
        <taxon>Pseudomonadota</taxon>
        <taxon>Gammaproteobacteria</taxon>
        <taxon>Thiotrichales</taxon>
        <taxon>Thiotrichaceae</taxon>
        <taxon>Beggiatoa</taxon>
    </lineage>
</organism>
<dbReference type="PANTHER" id="PTHR10724:SF7">
    <property type="entry name" value="SMALL RIBOSOMAL SUBUNIT PROTEIN BS1C"/>
    <property type="match status" value="1"/>
</dbReference>
<dbReference type="Pfam" id="PF00575">
    <property type="entry name" value="S1"/>
    <property type="match status" value="6"/>
</dbReference>
<dbReference type="FunFam" id="2.40.50.140:FF:000017">
    <property type="entry name" value="30S ribosomal protein S1"/>
    <property type="match status" value="1"/>
</dbReference>
<evidence type="ECO:0000256" key="4">
    <source>
        <dbReference type="ARBA" id="ARBA00022980"/>
    </source>
</evidence>
<evidence type="ECO:0000256" key="1">
    <source>
        <dbReference type="ARBA" id="ARBA00006767"/>
    </source>
</evidence>
<dbReference type="FunFam" id="2.40.50.140:FF:000021">
    <property type="entry name" value="30S ribosomal protein S1"/>
    <property type="match status" value="1"/>
</dbReference>
<dbReference type="InterPro" id="IPR050437">
    <property type="entry name" value="Ribos_protein_bS1-like"/>
</dbReference>
<evidence type="ECO:0000313" key="9">
    <source>
        <dbReference type="Proteomes" id="UP000005744"/>
    </source>
</evidence>
<evidence type="ECO:0000256" key="6">
    <source>
        <dbReference type="PIRNR" id="PIRNR002111"/>
    </source>
</evidence>
<dbReference type="FunFam" id="2.40.50.140:FF:000016">
    <property type="entry name" value="30S ribosomal protein S1"/>
    <property type="match status" value="1"/>
</dbReference>
<comment type="similarity">
    <text evidence="1 6">Belongs to the bacterial ribosomal protein bS1 family.</text>
</comment>
<dbReference type="GO" id="GO:0022627">
    <property type="term" value="C:cytosolic small ribosomal subunit"/>
    <property type="evidence" value="ECO:0007669"/>
    <property type="project" value="TreeGrafter"/>
</dbReference>
<comment type="function">
    <text evidence="6">Binds mRNA; thus facilitating recognition of the initiation point. It is needed to translate mRNA with a short Shine-Dalgarno (SD) purine-rich sequence.</text>
</comment>
<dbReference type="GO" id="GO:0006412">
    <property type="term" value="P:translation"/>
    <property type="evidence" value="ECO:0007669"/>
    <property type="project" value="InterPro"/>
</dbReference>
<reference evidence="8 9" key="1">
    <citation type="submission" date="2011-11" db="EMBL/GenBank/DDBJ databases">
        <title>Improved High-Quality Draft sequence of Beggiatoa alba B18lD.</title>
        <authorList>
            <consortium name="US DOE Joint Genome Institute"/>
            <person name="Lucas S."/>
            <person name="Han J."/>
            <person name="Lapidus A."/>
            <person name="Cheng J.-F."/>
            <person name="Goodwin L."/>
            <person name="Pitluck S."/>
            <person name="Peters L."/>
            <person name="Mikhailova N."/>
            <person name="Held B."/>
            <person name="Detter J.C."/>
            <person name="Han C."/>
            <person name="Tapia R."/>
            <person name="Land M."/>
            <person name="Hauser L."/>
            <person name="Kyrpides N."/>
            <person name="Ivanova N."/>
            <person name="Pagani I."/>
            <person name="Samuel K."/>
            <person name="Teske A."/>
            <person name="Mueller J."/>
            <person name="Woyke T."/>
        </authorList>
    </citation>
    <scope>NUCLEOTIDE SEQUENCE [LARGE SCALE GENOMIC DNA]</scope>
    <source>
        <strain evidence="8 9">B18LD</strain>
    </source>
</reference>
<dbReference type="NCBIfam" id="NF004952">
    <property type="entry name" value="PRK06299.1-2"/>
    <property type="match status" value="1"/>
</dbReference>
<keyword evidence="2" id="KW-0677">Repeat</keyword>
<dbReference type="RefSeq" id="WP_002685816.1">
    <property type="nucleotide sequence ID" value="NZ_JH600070.1"/>
</dbReference>
<dbReference type="PANTHER" id="PTHR10724">
    <property type="entry name" value="30S RIBOSOMAL PROTEIN S1"/>
    <property type="match status" value="1"/>
</dbReference>
<dbReference type="CDD" id="cd05691">
    <property type="entry name" value="S1_RPS1_repeat_ec6"/>
    <property type="match status" value="1"/>
</dbReference>
<keyword evidence="5 6" id="KW-0687">Ribonucleoprotein</keyword>
<feature type="domain" description="S1 motif" evidence="7">
    <location>
        <begin position="364"/>
        <end position="434"/>
    </location>
</feature>
<dbReference type="GO" id="GO:0003735">
    <property type="term" value="F:structural constituent of ribosome"/>
    <property type="evidence" value="ECO:0007669"/>
    <property type="project" value="InterPro"/>
</dbReference>
<sequence>MSESFAELFAESQVKQNMLPGSIVTGTVVEIRADVVIVNAGLKSEGVIPIKEFYNSNNELEVAVGDVVDVALDAVEDGFGETRLSREKAKRAASWKDLENAFENTATITGIITDKVKGGFTVNINDIRAFLPGSLVDVRPVRDTSYLEGKPLEFKVIKLDRRRNNVVVSRRAVVEKENSQEREALLETMQEGMSLRGVVKNLTDYGAFVDLGGVDGLLHITDMSWKRVKHPNEVVNVGDEVEVKVLKFDRERVRVSLGLKQLGEDPWVDIARRYPEGTRLFGKVTNLTDYGCFVEIESGVEGLVHVSEMDWTNKNVHPSKIVQVGDEVEVMVLDIDEERRRISLGIKQCQVNPWDGFAATHNKNDRVVGTIKSITDFGIFVGLDGGIDGLVHLSDISWNETGEEAVRRYKKGDEIEAVVLAVDPERERISLGIKQLEKDPFSHFVAEYPKGSLVKGVVKEVDPKGAMIQLQDGVEGYLRASELTRDRVEDARTLLKEGEDIEAKFIGVDRKKRVISLSIKAKETDEESAAIQDYSRSQPSLGATLGDLLKEQMDKE</sequence>
<evidence type="ECO:0000256" key="3">
    <source>
        <dbReference type="ARBA" id="ARBA00022884"/>
    </source>
</evidence>
<feature type="domain" description="S1 motif" evidence="7">
    <location>
        <begin position="192"/>
        <end position="260"/>
    </location>
</feature>
<dbReference type="AlphaFoldDB" id="I3CGC7"/>
<dbReference type="SMART" id="SM00316">
    <property type="entry name" value="S1"/>
    <property type="match status" value="6"/>
</dbReference>
<keyword evidence="9" id="KW-1185">Reference proteome</keyword>
<dbReference type="FunFam" id="2.40.50.140:FF:000011">
    <property type="entry name" value="30S ribosomal protein S1"/>
    <property type="match status" value="1"/>
</dbReference>
<dbReference type="InterPro" id="IPR035104">
    <property type="entry name" value="Ribosomal_protein_S1-like"/>
</dbReference>
<dbReference type="FunFam" id="2.40.50.140:FF:000018">
    <property type="entry name" value="30S ribosomal protein S1"/>
    <property type="match status" value="1"/>
</dbReference>
<evidence type="ECO:0000256" key="2">
    <source>
        <dbReference type="ARBA" id="ARBA00022737"/>
    </source>
</evidence>
<dbReference type="PROSITE" id="PS50126">
    <property type="entry name" value="S1"/>
    <property type="match status" value="6"/>
</dbReference>
<feature type="domain" description="S1 motif" evidence="7">
    <location>
        <begin position="21"/>
        <end position="87"/>
    </location>
</feature>
<evidence type="ECO:0000256" key="5">
    <source>
        <dbReference type="ARBA" id="ARBA00023274"/>
    </source>
</evidence>
<dbReference type="eggNOG" id="COG0539">
    <property type="taxonomic scope" value="Bacteria"/>
</dbReference>
<dbReference type="Gene3D" id="2.40.50.140">
    <property type="entry name" value="Nucleic acid-binding proteins"/>
    <property type="match status" value="6"/>
</dbReference>
<dbReference type="SUPFAM" id="SSF50249">
    <property type="entry name" value="Nucleic acid-binding proteins"/>
    <property type="match status" value="6"/>
</dbReference>
<name>I3CGC7_9GAMM</name>
<dbReference type="OrthoDB" id="9804077at2"/>
<feature type="domain" description="S1 motif" evidence="7">
    <location>
        <begin position="105"/>
        <end position="171"/>
    </location>
</feature>
<evidence type="ECO:0000313" key="8">
    <source>
        <dbReference type="EMBL" id="EIJ42670.1"/>
    </source>
</evidence>
<dbReference type="STRING" id="395493.BegalDRAFT_1796"/>
<accession>I3CGC7</accession>
<dbReference type="EMBL" id="JH600070">
    <property type="protein sequence ID" value="EIJ42670.1"/>
    <property type="molecule type" value="Genomic_DNA"/>
</dbReference>
<dbReference type="CDD" id="cd04465">
    <property type="entry name" value="S1_RPS1_repeat_ec2_hs2"/>
    <property type="match status" value="1"/>
</dbReference>
<keyword evidence="4 6" id="KW-0689">Ribosomal protein</keyword>
<feature type="domain" description="S1 motif" evidence="7">
    <location>
        <begin position="451"/>
        <end position="520"/>
    </location>
</feature>
<gene>
    <name evidence="8" type="ORF">BegalDRAFT_1796</name>
</gene>
<dbReference type="CDD" id="cd05689">
    <property type="entry name" value="S1_RPS1_repeat_ec4"/>
    <property type="match status" value="1"/>
</dbReference>
<dbReference type="CDD" id="cd05688">
    <property type="entry name" value="S1_RPS1_repeat_ec3"/>
    <property type="match status" value="1"/>
</dbReference>
<evidence type="ECO:0000259" key="7">
    <source>
        <dbReference type="PROSITE" id="PS50126"/>
    </source>
</evidence>
<dbReference type="NCBIfam" id="NF004954">
    <property type="entry name" value="PRK06299.1-4"/>
    <property type="match status" value="1"/>
</dbReference>
<protein>
    <recommendedName>
        <fullName evidence="6">30S ribosomal protein S1</fullName>
    </recommendedName>
</protein>
<proteinExistence type="inferred from homology"/>
<dbReference type="NCBIfam" id="TIGR00717">
    <property type="entry name" value="rpsA"/>
    <property type="match status" value="1"/>
</dbReference>
<dbReference type="PIRSF" id="PIRSF002111">
    <property type="entry name" value="RpsA"/>
    <property type="match status" value="1"/>
</dbReference>
<dbReference type="PROSITE" id="PS50889">
    <property type="entry name" value="S4"/>
    <property type="match status" value="1"/>
</dbReference>
<keyword evidence="3 6" id="KW-0694">RNA-binding</keyword>
<dbReference type="Proteomes" id="UP000005744">
    <property type="component" value="Unassembled WGS sequence"/>
</dbReference>
<dbReference type="NCBIfam" id="NF005208">
    <property type="entry name" value="PRK06676.1"/>
    <property type="match status" value="1"/>
</dbReference>
<feature type="domain" description="S1 motif" evidence="7">
    <location>
        <begin position="277"/>
        <end position="347"/>
    </location>
</feature>
<dbReference type="InterPro" id="IPR012340">
    <property type="entry name" value="NA-bd_OB-fold"/>
</dbReference>
<dbReference type="GO" id="GO:0003729">
    <property type="term" value="F:mRNA binding"/>
    <property type="evidence" value="ECO:0007669"/>
    <property type="project" value="TreeGrafter"/>
</dbReference>
<dbReference type="NCBIfam" id="NF004951">
    <property type="entry name" value="PRK06299.1-1"/>
    <property type="match status" value="1"/>
</dbReference>
<dbReference type="InterPro" id="IPR003029">
    <property type="entry name" value="S1_domain"/>
</dbReference>
<dbReference type="HOGENOM" id="CLU_015805_2_1_6"/>
<dbReference type="PRINTS" id="PR00681">
    <property type="entry name" value="RIBOSOMALS1"/>
</dbReference>